<protein>
    <submittedName>
        <fullName evidence="2">Uncharacterized protein</fullName>
    </submittedName>
</protein>
<feature type="compositionally biased region" description="Basic and acidic residues" evidence="1">
    <location>
        <begin position="1"/>
        <end position="10"/>
    </location>
</feature>
<dbReference type="HOGENOM" id="CLU_1791844_0_0_1"/>
<evidence type="ECO:0000313" key="3">
    <source>
        <dbReference type="Proteomes" id="UP000006038"/>
    </source>
</evidence>
<sequence>MGLKSADLRPKGSFPSFRHGPKIHGTAAHLIGPRGMWPIYESRGAVLAHQPAAGAVPTREPPRKPHAPCPRGRTRGAGRRNQPPVPDTSSFFSTEAKGYCAVRSLVRHGGGAGKPRRRPHTRAFQRRRQCWGIGGDEGGGGEEEE</sequence>
<reference evidence="2" key="1">
    <citation type="journal article" date="2013" name="Nat. Commun.">
        <title>Whole-genome sequencing of Oryza brachyantha reveals mechanisms underlying Oryza genome evolution.</title>
        <authorList>
            <person name="Chen J."/>
            <person name="Huang Q."/>
            <person name="Gao D."/>
            <person name="Wang J."/>
            <person name="Lang Y."/>
            <person name="Liu T."/>
            <person name="Li B."/>
            <person name="Bai Z."/>
            <person name="Luis Goicoechea J."/>
            <person name="Liang C."/>
            <person name="Chen C."/>
            <person name="Zhang W."/>
            <person name="Sun S."/>
            <person name="Liao Y."/>
            <person name="Zhang X."/>
            <person name="Yang L."/>
            <person name="Song C."/>
            <person name="Wang M."/>
            <person name="Shi J."/>
            <person name="Liu G."/>
            <person name="Liu J."/>
            <person name="Zhou H."/>
            <person name="Zhou W."/>
            <person name="Yu Q."/>
            <person name="An N."/>
            <person name="Chen Y."/>
            <person name="Cai Q."/>
            <person name="Wang B."/>
            <person name="Liu B."/>
            <person name="Min J."/>
            <person name="Huang Y."/>
            <person name="Wu H."/>
            <person name="Li Z."/>
            <person name="Zhang Y."/>
            <person name="Yin Y."/>
            <person name="Song W."/>
            <person name="Jiang J."/>
            <person name="Jackson S.A."/>
            <person name="Wing R.A."/>
            <person name="Wang J."/>
            <person name="Chen M."/>
        </authorList>
    </citation>
    <scope>NUCLEOTIDE SEQUENCE [LARGE SCALE GENOMIC DNA]</scope>
    <source>
        <strain evidence="2">cv. IRGC 101232</strain>
    </source>
</reference>
<dbReference type="AlphaFoldDB" id="J3NDV3"/>
<name>J3NDV3_ORYBR</name>
<feature type="region of interest" description="Disordered" evidence="1">
    <location>
        <begin position="1"/>
        <end position="20"/>
    </location>
</feature>
<keyword evidence="3" id="KW-1185">Reference proteome</keyword>
<organism evidence="2">
    <name type="scientific">Oryza brachyantha</name>
    <name type="common">malo sina</name>
    <dbReference type="NCBI Taxonomy" id="4533"/>
    <lineage>
        <taxon>Eukaryota</taxon>
        <taxon>Viridiplantae</taxon>
        <taxon>Streptophyta</taxon>
        <taxon>Embryophyta</taxon>
        <taxon>Tracheophyta</taxon>
        <taxon>Spermatophyta</taxon>
        <taxon>Magnoliopsida</taxon>
        <taxon>Liliopsida</taxon>
        <taxon>Poales</taxon>
        <taxon>Poaceae</taxon>
        <taxon>BOP clade</taxon>
        <taxon>Oryzoideae</taxon>
        <taxon>Oryzeae</taxon>
        <taxon>Oryzinae</taxon>
        <taxon>Oryza</taxon>
    </lineage>
</organism>
<accession>J3NDV3</accession>
<dbReference type="Proteomes" id="UP000006038">
    <property type="component" value="Chromosome 12"/>
</dbReference>
<evidence type="ECO:0000313" key="2">
    <source>
        <dbReference type="EnsemblPlants" id="OB12G21610.1"/>
    </source>
</evidence>
<feature type="region of interest" description="Disordered" evidence="1">
    <location>
        <begin position="107"/>
        <end position="145"/>
    </location>
</feature>
<proteinExistence type="predicted"/>
<reference evidence="2" key="2">
    <citation type="submission" date="2013-04" db="UniProtKB">
        <authorList>
            <consortium name="EnsemblPlants"/>
        </authorList>
    </citation>
    <scope>IDENTIFICATION</scope>
</reference>
<dbReference type="Gramene" id="OB12G21610.1">
    <property type="protein sequence ID" value="OB12G21610.1"/>
    <property type="gene ID" value="OB12G21610"/>
</dbReference>
<evidence type="ECO:0000256" key="1">
    <source>
        <dbReference type="SAM" id="MobiDB-lite"/>
    </source>
</evidence>
<dbReference type="EnsemblPlants" id="OB12G21610.1">
    <property type="protein sequence ID" value="OB12G21610.1"/>
    <property type="gene ID" value="OB12G21610"/>
</dbReference>
<feature type="compositionally biased region" description="Basic residues" evidence="1">
    <location>
        <begin position="114"/>
        <end position="129"/>
    </location>
</feature>
<feature type="region of interest" description="Disordered" evidence="1">
    <location>
        <begin position="50"/>
        <end position="92"/>
    </location>
</feature>